<dbReference type="InterPro" id="IPR036034">
    <property type="entry name" value="PDZ_sf"/>
</dbReference>
<dbReference type="EMBL" id="CP058627">
    <property type="protein sequence ID" value="QLG89511.1"/>
    <property type="molecule type" value="Genomic_DNA"/>
</dbReference>
<proteinExistence type="predicted"/>
<dbReference type="AlphaFoldDB" id="A0A7H9BNA8"/>
<keyword evidence="1" id="KW-0812">Transmembrane</keyword>
<feature type="transmembrane region" description="Helical" evidence="1">
    <location>
        <begin position="12"/>
        <end position="36"/>
    </location>
</feature>
<keyword evidence="4" id="KW-1185">Reference proteome</keyword>
<organism evidence="3 4">
    <name type="scientific">Chitinibacter bivalviorum</name>
    <dbReference type="NCBI Taxonomy" id="2739434"/>
    <lineage>
        <taxon>Bacteria</taxon>
        <taxon>Pseudomonadati</taxon>
        <taxon>Pseudomonadota</taxon>
        <taxon>Betaproteobacteria</taxon>
        <taxon>Neisseriales</taxon>
        <taxon>Chitinibacteraceae</taxon>
        <taxon>Chitinibacter</taxon>
    </lineage>
</organism>
<accession>A0A7H9BNA8</accession>
<dbReference type="KEGG" id="chiz:HQ393_15350"/>
<dbReference type="PROSITE" id="PS50106">
    <property type="entry name" value="PDZ"/>
    <property type="match status" value="1"/>
</dbReference>
<protein>
    <recommendedName>
        <fullName evidence="2">PDZ domain-containing protein</fullName>
    </recommendedName>
</protein>
<dbReference type="Gene3D" id="2.30.42.10">
    <property type="match status" value="1"/>
</dbReference>
<name>A0A7H9BNA8_9NEIS</name>
<dbReference type="InterPro" id="IPR001478">
    <property type="entry name" value="PDZ"/>
</dbReference>
<dbReference type="SUPFAM" id="SSF50156">
    <property type="entry name" value="PDZ domain-like"/>
    <property type="match status" value="1"/>
</dbReference>
<evidence type="ECO:0000313" key="3">
    <source>
        <dbReference type="EMBL" id="QLG89511.1"/>
    </source>
</evidence>
<evidence type="ECO:0000313" key="4">
    <source>
        <dbReference type="Proteomes" id="UP000509597"/>
    </source>
</evidence>
<sequence length="273" mass="28496">MQFRPTFHPKQLAHLVQIGLGLLLLWLLAGLLWQIIAPSNQARALRLAQEAPSKSSFDPAAVSRLFQAGQSVAAEASTLSLKALISGSNGVAIIEGVEASAIAVKLGGDVGSYGKLIAANRDHIVIDANGSQRKVYLKASGIAAQPAADYEPGSLPKVSTLAPAANATTSTSAITLTRGQLTGVLQGGNLANWSKGLGTSAAGGIAVEQASQQQLAQVLQLRDGDIIKAVNGRPLNKLDDLSLLYAAFSQQSQLSVMITRQDQQHTISYTVNP</sequence>
<dbReference type="RefSeq" id="WP_179356253.1">
    <property type="nucleotide sequence ID" value="NZ_CP058627.1"/>
</dbReference>
<dbReference type="Proteomes" id="UP000509597">
    <property type="component" value="Chromosome"/>
</dbReference>
<gene>
    <name evidence="3" type="ORF">HQ393_15350</name>
</gene>
<evidence type="ECO:0000259" key="2">
    <source>
        <dbReference type="PROSITE" id="PS50106"/>
    </source>
</evidence>
<evidence type="ECO:0000256" key="1">
    <source>
        <dbReference type="SAM" id="Phobius"/>
    </source>
</evidence>
<feature type="domain" description="PDZ" evidence="2">
    <location>
        <begin position="173"/>
        <end position="262"/>
    </location>
</feature>
<reference evidence="3 4" key="1">
    <citation type="submission" date="2020-07" db="EMBL/GenBank/DDBJ databases">
        <title>Complete genome sequence of Chitinibacter sp. 2T18.</title>
        <authorList>
            <person name="Bae J.-W."/>
            <person name="Choi J.-W."/>
        </authorList>
    </citation>
    <scope>NUCLEOTIDE SEQUENCE [LARGE SCALE GENOMIC DNA]</scope>
    <source>
        <strain evidence="3 4">2T18</strain>
    </source>
</reference>
<keyword evidence="1" id="KW-0472">Membrane</keyword>
<keyword evidence="1" id="KW-1133">Transmembrane helix</keyword>